<comment type="caution">
    <text evidence="1">The sequence shown here is derived from an EMBL/GenBank/DDBJ whole genome shotgun (WGS) entry which is preliminary data.</text>
</comment>
<sequence length="121" mass="13420">MKEVFGAIVTTPEIKKEYGKPLPEWVIIQPANQVLNLKFQKHVDEGEASAISLASEISCDFIILDDIAARKLAQKLGLPIKGTIGVLLTAKQLGVIPFFSPYLKLIQQTNFRLSPQLAQQF</sequence>
<accession>A0ABR7WWF2</accession>
<dbReference type="Proteomes" id="UP000606600">
    <property type="component" value="Unassembled WGS sequence"/>
</dbReference>
<evidence type="ECO:0000313" key="1">
    <source>
        <dbReference type="EMBL" id="MBD1366608.1"/>
    </source>
</evidence>
<protein>
    <submittedName>
        <fullName evidence="1">DUF3368 domain-containing protein</fullName>
    </submittedName>
</protein>
<reference evidence="1 2" key="1">
    <citation type="submission" date="2020-09" db="EMBL/GenBank/DDBJ databases">
        <title>Novel species of Mucilaginibacter isolated from a glacier on the Tibetan Plateau.</title>
        <authorList>
            <person name="Liu Q."/>
            <person name="Xin Y.-H."/>
        </authorList>
    </citation>
    <scope>NUCLEOTIDE SEQUENCE [LARGE SCALE GENOMIC DNA]</scope>
    <source>
        <strain evidence="1 2">ZT4R22</strain>
    </source>
</reference>
<name>A0ABR7WWF2_9SPHI</name>
<dbReference type="InterPro" id="IPR021799">
    <property type="entry name" value="PIN-like_prokaryotic"/>
</dbReference>
<gene>
    <name evidence="1" type="ORF">IDJ77_22545</name>
</gene>
<proteinExistence type="predicted"/>
<keyword evidence="2" id="KW-1185">Reference proteome</keyword>
<dbReference type="Pfam" id="PF11848">
    <property type="entry name" value="DUF3368"/>
    <property type="match status" value="1"/>
</dbReference>
<dbReference type="EMBL" id="JACWMY010000013">
    <property type="protein sequence ID" value="MBD1366608.1"/>
    <property type="molecule type" value="Genomic_DNA"/>
</dbReference>
<dbReference type="PANTHER" id="PTHR39550:SF1">
    <property type="entry name" value="SLL0658 PROTEIN"/>
    <property type="match status" value="1"/>
</dbReference>
<dbReference type="PANTHER" id="PTHR39550">
    <property type="entry name" value="SLL0658 PROTEIN"/>
    <property type="match status" value="1"/>
</dbReference>
<evidence type="ECO:0000313" key="2">
    <source>
        <dbReference type="Proteomes" id="UP000606600"/>
    </source>
</evidence>
<organism evidence="1 2">
    <name type="scientific">Mucilaginibacter pankratovii</name>
    <dbReference type="NCBI Taxonomy" id="2772110"/>
    <lineage>
        <taxon>Bacteria</taxon>
        <taxon>Pseudomonadati</taxon>
        <taxon>Bacteroidota</taxon>
        <taxon>Sphingobacteriia</taxon>
        <taxon>Sphingobacteriales</taxon>
        <taxon>Sphingobacteriaceae</taxon>
        <taxon>Mucilaginibacter</taxon>
    </lineage>
</organism>